<proteinExistence type="predicted"/>
<sequence>MLELLHKVDQSKNGNSVNAFDAPGQAATDISVAYTLFNLLTQRGFRLQLAPPSQTQPPSIHAPLSCKLLNDIYSGQLDHEAGYQGQVQPNSTSSFQSLPALDVAFKRENWDKISGSSGLKDNERTEANEHVNSLAIPSVRNQLQDKKKLQHQHNSSAKDQLSQYFLGEIDYTKSIFAGLTSSGQKLPIIETKLSSQSSISCLSQQVGSSRMLHDVSTTISARVSILYS</sequence>
<accession>A0A9E7FDY6</accession>
<keyword evidence="2" id="KW-1185">Reference proteome</keyword>
<dbReference type="AlphaFoldDB" id="A0A9E7FDY6"/>
<organism evidence="1 2">
    <name type="scientific">Musa troglodytarum</name>
    <name type="common">fe'i banana</name>
    <dbReference type="NCBI Taxonomy" id="320322"/>
    <lineage>
        <taxon>Eukaryota</taxon>
        <taxon>Viridiplantae</taxon>
        <taxon>Streptophyta</taxon>
        <taxon>Embryophyta</taxon>
        <taxon>Tracheophyta</taxon>
        <taxon>Spermatophyta</taxon>
        <taxon>Magnoliopsida</taxon>
        <taxon>Liliopsida</taxon>
        <taxon>Zingiberales</taxon>
        <taxon>Musaceae</taxon>
        <taxon>Musa</taxon>
    </lineage>
</organism>
<dbReference type="PANTHER" id="PTHR31267">
    <property type="entry name" value="DENTIN SIALOPHOSPHOPROTEIN-LIKE PROTEIN"/>
    <property type="match status" value="1"/>
</dbReference>
<protein>
    <submittedName>
        <fullName evidence="1">Uncharacterized protein</fullName>
    </submittedName>
</protein>
<dbReference type="PANTHER" id="PTHR31267:SF2">
    <property type="entry name" value="EXPRESSED PROTEIN"/>
    <property type="match status" value="1"/>
</dbReference>
<dbReference type="EMBL" id="CP097505">
    <property type="protein sequence ID" value="URD93698.1"/>
    <property type="molecule type" value="Genomic_DNA"/>
</dbReference>
<evidence type="ECO:0000313" key="2">
    <source>
        <dbReference type="Proteomes" id="UP001055439"/>
    </source>
</evidence>
<gene>
    <name evidence="1" type="ORF">MUK42_28643</name>
</gene>
<evidence type="ECO:0000313" key="1">
    <source>
        <dbReference type="EMBL" id="URD93698.1"/>
    </source>
</evidence>
<name>A0A9E7FDY6_9LILI</name>
<reference evidence="1" key="1">
    <citation type="submission" date="2022-05" db="EMBL/GenBank/DDBJ databases">
        <title>The Musa troglodytarum L. genome provides insights into the mechanism of non-climacteric behaviour and enrichment of carotenoids.</title>
        <authorList>
            <person name="Wang J."/>
        </authorList>
    </citation>
    <scope>NUCLEOTIDE SEQUENCE</scope>
    <source>
        <tissue evidence="1">Leaf</tissue>
    </source>
</reference>
<dbReference type="Proteomes" id="UP001055439">
    <property type="component" value="Chromosome 3"/>
</dbReference>